<gene>
    <name evidence="1" type="ORF">POVCU1_042850</name>
</gene>
<sequence length="114" mass="13099">MWTQNACARNVPTADLICMQEQKKERDVIGHFVKIKSMRSCERAKWEEACKMGRSMHSGKKHAKWEEACKVGRSMQSGKKHAKWEEACKVGRSMQNGKHAKVDSKTCNNFIFPL</sequence>
<name>A0A1A8WYH9_PLAOA</name>
<evidence type="ECO:0000313" key="2">
    <source>
        <dbReference type="Proteomes" id="UP000078546"/>
    </source>
</evidence>
<dbReference type="GO" id="GO:0004519">
    <property type="term" value="F:endonuclease activity"/>
    <property type="evidence" value="ECO:0007669"/>
    <property type="project" value="InterPro"/>
</dbReference>
<dbReference type="GO" id="GO:0003677">
    <property type="term" value="F:DNA binding"/>
    <property type="evidence" value="ECO:0007669"/>
    <property type="project" value="InterPro"/>
</dbReference>
<protein>
    <submittedName>
        <fullName evidence="1">Uncharacterized protein</fullName>
    </submittedName>
</protein>
<organism evidence="1 2">
    <name type="scientific">Plasmodium ovale curtisi</name>
    <dbReference type="NCBI Taxonomy" id="864141"/>
    <lineage>
        <taxon>Eukaryota</taxon>
        <taxon>Sar</taxon>
        <taxon>Alveolata</taxon>
        <taxon>Apicomplexa</taxon>
        <taxon>Aconoidasida</taxon>
        <taxon>Haemosporida</taxon>
        <taxon>Plasmodiidae</taxon>
        <taxon>Plasmodium</taxon>
        <taxon>Plasmodium (Plasmodium)</taxon>
    </lineage>
</organism>
<reference evidence="2" key="1">
    <citation type="submission" date="2016-05" db="EMBL/GenBank/DDBJ databases">
        <authorList>
            <person name="Naeem Raeece"/>
        </authorList>
    </citation>
    <scope>NUCLEOTIDE SEQUENCE [LARGE SCALE GENOMIC DNA]</scope>
</reference>
<dbReference type="AlphaFoldDB" id="A0A1A8WYH9"/>
<accession>A0A1A8WYH9</accession>
<dbReference type="Proteomes" id="UP000078546">
    <property type="component" value="Unassembled WGS sequence"/>
</dbReference>
<dbReference type="PROSITE" id="PS00726">
    <property type="entry name" value="AP_NUCLEASE_F1_1"/>
    <property type="match status" value="1"/>
</dbReference>
<dbReference type="EMBL" id="FLQV01000779">
    <property type="protein sequence ID" value="SBS98021.1"/>
    <property type="molecule type" value="Genomic_DNA"/>
</dbReference>
<evidence type="ECO:0000313" key="1">
    <source>
        <dbReference type="EMBL" id="SBS98021.1"/>
    </source>
</evidence>
<dbReference type="InterPro" id="IPR020847">
    <property type="entry name" value="AP_endonuclease_F1_BS"/>
</dbReference>
<proteinExistence type="predicted"/>
<dbReference type="GO" id="GO:0006281">
    <property type="term" value="P:DNA repair"/>
    <property type="evidence" value="ECO:0007669"/>
    <property type="project" value="InterPro"/>
</dbReference>